<evidence type="ECO:0000259" key="1">
    <source>
        <dbReference type="Pfam" id="PF12697"/>
    </source>
</evidence>
<dbReference type="Pfam" id="PF12697">
    <property type="entry name" value="Abhydrolase_6"/>
    <property type="match status" value="1"/>
</dbReference>
<protein>
    <recommendedName>
        <fullName evidence="1">AB hydrolase-1 domain-containing protein</fullName>
    </recommendedName>
</protein>
<dbReference type="InterPro" id="IPR052897">
    <property type="entry name" value="Sec-Metab_Biosynth_Hydrolase"/>
</dbReference>
<dbReference type="AlphaFoldDB" id="A0A2D3VI42"/>
<dbReference type="Proteomes" id="UP000225277">
    <property type="component" value="Unassembled WGS sequence"/>
</dbReference>
<name>A0A2D3VI42_9PEZI</name>
<dbReference type="InterPro" id="IPR000073">
    <property type="entry name" value="AB_hydrolase_1"/>
</dbReference>
<sequence>MPTKPGVVLVHGAWHTSWHFENVVTELAREGYMVEAPTLPTVGHTAVDDAMAKAIATVKQAIINITSSGRDAVVLCHSFGGVVGSEGVAAFEEERRRASDGSKQYGRITHLLYICAIIIEEGADCATRSSGAIAEELKDGMGRCLEPERFYNTMDPALAQKCAARLLPQNRQAFAESAKYCGWGRYGIPATYIVCKQDRALPATVQTVFVERIKAAGVKDFKIERIDCDHTPWLSSGRDEFFRILWDVMGRATLQGGSTL</sequence>
<dbReference type="STRING" id="112498.A0A2D3VI42"/>
<evidence type="ECO:0000313" key="3">
    <source>
        <dbReference type="Proteomes" id="UP000225277"/>
    </source>
</evidence>
<feature type="domain" description="AB hydrolase-1" evidence="1">
    <location>
        <begin position="7"/>
        <end position="243"/>
    </location>
</feature>
<dbReference type="RefSeq" id="XP_023627342.1">
    <property type="nucleotide sequence ID" value="XM_023771574.1"/>
</dbReference>
<dbReference type="EMBL" id="FJUY01000009">
    <property type="protein sequence ID" value="CZT20453.1"/>
    <property type="molecule type" value="Genomic_DNA"/>
</dbReference>
<dbReference type="OrthoDB" id="408373at2759"/>
<dbReference type="PANTHER" id="PTHR37017">
    <property type="entry name" value="AB HYDROLASE-1 DOMAIN-CONTAINING PROTEIN-RELATED"/>
    <property type="match status" value="1"/>
</dbReference>
<reference evidence="2 3" key="1">
    <citation type="submission" date="2016-03" db="EMBL/GenBank/DDBJ databases">
        <authorList>
            <person name="Ploux O."/>
        </authorList>
    </citation>
    <scope>NUCLEOTIDE SEQUENCE [LARGE SCALE GENOMIC DNA]</scope>
    <source>
        <strain evidence="2 3">URUG2</strain>
    </source>
</reference>
<dbReference type="InterPro" id="IPR029058">
    <property type="entry name" value="AB_hydrolase_fold"/>
</dbReference>
<keyword evidence="3" id="KW-1185">Reference proteome</keyword>
<proteinExistence type="predicted"/>
<gene>
    <name evidence="2" type="ORF">RCC_06313</name>
</gene>
<dbReference type="PANTHER" id="PTHR37017:SF11">
    <property type="entry name" value="ESTERASE_LIPASE_THIOESTERASE DOMAIN-CONTAINING PROTEIN"/>
    <property type="match status" value="1"/>
</dbReference>
<dbReference type="Gene3D" id="3.40.50.1820">
    <property type="entry name" value="alpha/beta hydrolase"/>
    <property type="match status" value="1"/>
</dbReference>
<evidence type="ECO:0000313" key="2">
    <source>
        <dbReference type="EMBL" id="CZT20453.1"/>
    </source>
</evidence>
<accession>A0A2D3VI42</accession>
<dbReference type="SUPFAM" id="SSF53474">
    <property type="entry name" value="alpha/beta-Hydrolases"/>
    <property type="match status" value="1"/>
</dbReference>
<organism evidence="2 3">
    <name type="scientific">Ramularia collo-cygni</name>
    <dbReference type="NCBI Taxonomy" id="112498"/>
    <lineage>
        <taxon>Eukaryota</taxon>
        <taxon>Fungi</taxon>
        <taxon>Dikarya</taxon>
        <taxon>Ascomycota</taxon>
        <taxon>Pezizomycotina</taxon>
        <taxon>Dothideomycetes</taxon>
        <taxon>Dothideomycetidae</taxon>
        <taxon>Mycosphaerellales</taxon>
        <taxon>Mycosphaerellaceae</taxon>
        <taxon>Ramularia</taxon>
    </lineage>
</organism>
<dbReference type="GeneID" id="35601452"/>